<dbReference type="InterPro" id="IPR042088">
    <property type="entry name" value="OligoPept_F_C"/>
</dbReference>
<evidence type="ECO:0000256" key="1">
    <source>
        <dbReference type="ARBA" id="ARBA00022670"/>
    </source>
</evidence>
<dbReference type="RefSeq" id="WP_160624743.1">
    <property type="nucleotide sequence ID" value="NZ_WUUQ01000002.1"/>
</dbReference>
<evidence type="ECO:0000256" key="6">
    <source>
        <dbReference type="RuleBase" id="RU003435"/>
    </source>
</evidence>
<keyword evidence="3 6" id="KW-0378">Hydrolase</keyword>
<dbReference type="AlphaFoldDB" id="A0A6N8U5V6"/>
<dbReference type="Gene3D" id="1.10.1370.20">
    <property type="entry name" value="Oligoendopeptidase f, C-terminal domain"/>
    <property type="match status" value="1"/>
</dbReference>
<proteinExistence type="inferred from homology"/>
<dbReference type="SUPFAM" id="SSF55486">
    <property type="entry name" value="Metalloproteases ('zincins'), catalytic domain"/>
    <property type="match status" value="1"/>
</dbReference>
<dbReference type="InterPro" id="IPR001567">
    <property type="entry name" value="Pept_M3A_M3B_dom"/>
</dbReference>
<sequence length="584" mass="66594">MNERWSLDSLYKGYDDPAYEQDFQKLDQCTDKINAFPDWKNENDKHATLTNIIEVLEEMVTLSSKLGSFISLSQSTNTQDSETTAQMNRFQHKLSESSKAIAMINRFIANIDDLEAMIAQDEALQPYQYMLIQTKADAKYLLSDEVEEVITKMDLSGGTAWGDMQSYLTSIVTAEYEGKEVTLSEIRNMAYSEDKDTRKKAYEAELKAYEKIDDAISFSLNEIKSQVNTISSLRGYDSPLDMTLHQSRMQRQTLDAMFAAMDEYMPVFHAYLKRKGELLGYKNGLPWFELFAPLGSSHQSFTIEDAKAYLIDHFKGFAPDLADMIETAFDEDWIDFFPRKGKVGGAFCSNLPYLKASRVLTNFDGAIGDVVTLAHELGHAYHGKQIEDHLPLNWDYSMPVAETASTFNENIIMNAAIDAAEGEEKIALIENQLQDLTQIMCDIYSRYLFETAVFEASKDRFLFAKDLKELMLECQRKAYGDGLDQEYLHPYMWVCKSHYYGSDLSFYNFPYAFGGLFARGLIVKYQQEGESFVPKYRALLHATTVSSVEDVAKMADIDVTDKAFWVSALKTAEARIQEFLELTK</sequence>
<comment type="similarity">
    <text evidence="6">Belongs to the peptidase M3 family.</text>
</comment>
<dbReference type="GO" id="GO:0004181">
    <property type="term" value="F:metallocarboxypeptidase activity"/>
    <property type="evidence" value="ECO:0007669"/>
    <property type="project" value="InterPro"/>
</dbReference>
<dbReference type="EMBL" id="WUUQ01000002">
    <property type="protein sequence ID" value="MXQ73281.1"/>
    <property type="molecule type" value="Genomic_DNA"/>
</dbReference>
<accession>A0A6N8U5V6</accession>
<reference evidence="9 10" key="1">
    <citation type="submission" date="2019-12" db="EMBL/GenBank/DDBJ databases">
        <authorList>
            <person name="Yang R."/>
        </authorList>
    </citation>
    <scope>NUCLEOTIDE SEQUENCE [LARGE SCALE GENOMIC DNA]</scope>
    <source>
        <strain evidence="9 10">DONG20-135</strain>
    </source>
</reference>
<keyword evidence="10" id="KW-1185">Reference proteome</keyword>
<feature type="domain" description="Peptidase M3A/M3B catalytic" evidence="7">
    <location>
        <begin position="321"/>
        <end position="569"/>
    </location>
</feature>
<name>A0A6N8U5V6_9FIRM</name>
<evidence type="ECO:0000256" key="3">
    <source>
        <dbReference type="ARBA" id="ARBA00022801"/>
    </source>
</evidence>
<evidence type="ECO:0000256" key="2">
    <source>
        <dbReference type="ARBA" id="ARBA00022723"/>
    </source>
</evidence>
<comment type="caution">
    <text evidence="9">The sequence shown here is derived from an EMBL/GenBank/DDBJ whole genome shotgun (WGS) entry which is preliminary data.</text>
</comment>
<keyword evidence="4 6" id="KW-0862">Zinc</keyword>
<feature type="domain" description="Oligopeptidase F N-terminal" evidence="8">
    <location>
        <begin position="112"/>
        <end position="168"/>
    </location>
</feature>
<evidence type="ECO:0000259" key="8">
    <source>
        <dbReference type="Pfam" id="PF08439"/>
    </source>
</evidence>
<evidence type="ECO:0000313" key="9">
    <source>
        <dbReference type="EMBL" id="MXQ73281.1"/>
    </source>
</evidence>
<evidence type="ECO:0000259" key="7">
    <source>
        <dbReference type="Pfam" id="PF01432"/>
    </source>
</evidence>
<gene>
    <name evidence="9" type="ORF">GSF08_04935</name>
</gene>
<dbReference type="Pfam" id="PF08439">
    <property type="entry name" value="Peptidase_M3_N"/>
    <property type="match status" value="1"/>
</dbReference>
<dbReference type="GO" id="GO:0006508">
    <property type="term" value="P:proteolysis"/>
    <property type="evidence" value="ECO:0007669"/>
    <property type="project" value="UniProtKB-KW"/>
</dbReference>
<dbReference type="InterPro" id="IPR001333">
    <property type="entry name" value="Peptidase_M32_Taq"/>
</dbReference>
<dbReference type="GO" id="GO:0004222">
    <property type="term" value="F:metalloendopeptidase activity"/>
    <property type="evidence" value="ECO:0007669"/>
    <property type="project" value="InterPro"/>
</dbReference>
<reference evidence="9 10" key="2">
    <citation type="submission" date="2020-01" db="EMBL/GenBank/DDBJ databases">
        <title>Clostridiaceae sp. nov. isolated from the gut of human by culturomics.</title>
        <authorList>
            <person name="Chang Y."/>
        </authorList>
    </citation>
    <scope>NUCLEOTIDE SEQUENCE [LARGE SCALE GENOMIC DNA]</scope>
    <source>
        <strain evidence="9 10">DONG20-135</strain>
    </source>
</reference>
<protein>
    <submittedName>
        <fullName evidence="9">Peptidase M3</fullName>
    </submittedName>
</protein>
<keyword evidence="1 6" id="KW-0645">Protease</keyword>
<dbReference type="Pfam" id="PF01432">
    <property type="entry name" value="Peptidase_M3"/>
    <property type="match status" value="2"/>
</dbReference>
<dbReference type="PANTHER" id="PTHR34217:SF1">
    <property type="entry name" value="CARBOXYPEPTIDASE 1"/>
    <property type="match status" value="1"/>
</dbReference>
<keyword evidence="2 6" id="KW-0479">Metal-binding</keyword>
<evidence type="ECO:0000256" key="5">
    <source>
        <dbReference type="ARBA" id="ARBA00023049"/>
    </source>
</evidence>
<dbReference type="CDD" id="cd09607">
    <property type="entry name" value="M3B_PepF"/>
    <property type="match status" value="1"/>
</dbReference>
<dbReference type="Gene3D" id="1.20.140.70">
    <property type="entry name" value="Oligopeptidase f, N-terminal domain"/>
    <property type="match status" value="1"/>
</dbReference>
<evidence type="ECO:0000256" key="4">
    <source>
        <dbReference type="ARBA" id="ARBA00022833"/>
    </source>
</evidence>
<evidence type="ECO:0000313" key="10">
    <source>
        <dbReference type="Proteomes" id="UP000434036"/>
    </source>
</evidence>
<feature type="domain" description="Peptidase M3A/M3B catalytic" evidence="7">
    <location>
        <begin position="189"/>
        <end position="284"/>
    </location>
</feature>
<dbReference type="InterPro" id="IPR034006">
    <property type="entry name" value="M3B_PepF_2"/>
</dbReference>
<dbReference type="GO" id="GO:0046872">
    <property type="term" value="F:metal ion binding"/>
    <property type="evidence" value="ECO:0007669"/>
    <property type="project" value="UniProtKB-UniRule"/>
</dbReference>
<dbReference type="PANTHER" id="PTHR34217">
    <property type="entry name" value="METAL-DEPENDENT CARBOXYPEPTIDASE"/>
    <property type="match status" value="1"/>
</dbReference>
<dbReference type="Proteomes" id="UP000434036">
    <property type="component" value="Unassembled WGS sequence"/>
</dbReference>
<comment type="cofactor">
    <cofactor evidence="6">
        <name>Zn(2+)</name>
        <dbReference type="ChEBI" id="CHEBI:29105"/>
    </cofactor>
    <text evidence="6">Binds 1 zinc ion.</text>
</comment>
<organism evidence="9 10">
    <name type="scientific">Copranaerobaculum intestinale</name>
    <dbReference type="NCBI Taxonomy" id="2692629"/>
    <lineage>
        <taxon>Bacteria</taxon>
        <taxon>Bacillati</taxon>
        <taxon>Bacillota</taxon>
        <taxon>Erysipelotrichia</taxon>
        <taxon>Erysipelotrichales</taxon>
        <taxon>Erysipelotrichaceae</taxon>
        <taxon>Copranaerobaculum</taxon>
    </lineage>
</organism>
<keyword evidence="5 6" id="KW-0482">Metalloprotease</keyword>
<dbReference type="InterPro" id="IPR013647">
    <property type="entry name" value="OligopepF_N_dom"/>
</dbReference>